<keyword evidence="3" id="KW-1185">Reference proteome</keyword>
<dbReference type="RefSeq" id="WP_039678107.1">
    <property type="nucleotide sequence ID" value="NZ_JAWGXO010000005.1"/>
</dbReference>
<dbReference type="AlphaFoldDB" id="A0A0B3W115"/>
<reference evidence="2 3" key="1">
    <citation type="submission" date="2014-12" db="EMBL/GenBank/DDBJ databases">
        <title>Draft genome sequence of Terrisporobacter sp. 08-306576, isolated from the blood culture of a bacteremia patient.</title>
        <authorList>
            <person name="Lund L.C."/>
            <person name="Sydenham T.V."/>
            <person name="Hogh S.V."/>
            <person name="Skov M.N."/>
            <person name="Kemp M."/>
            <person name="Justesen U.S."/>
        </authorList>
    </citation>
    <scope>NUCLEOTIDE SEQUENCE [LARGE SCALE GENOMIC DNA]</scope>
    <source>
        <strain evidence="2 3">08-306576</strain>
    </source>
</reference>
<dbReference type="PANTHER" id="PTHR37814">
    <property type="entry name" value="CONSERVED MEMBRANE PROTEIN"/>
    <property type="match status" value="1"/>
</dbReference>
<keyword evidence="1" id="KW-0472">Membrane</keyword>
<accession>A0A0B3W115</accession>
<feature type="transmembrane region" description="Helical" evidence="1">
    <location>
        <begin position="118"/>
        <end position="138"/>
    </location>
</feature>
<keyword evidence="1" id="KW-0812">Transmembrane</keyword>
<comment type="caution">
    <text evidence="2">The sequence shown here is derived from an EMBL/GenBank/DDBJ whole genome shotgun (WGS) entry which is preliminary data.</text>
</comment>
<dbReference type="InterPro" id="IPR038728">
    <property type="entry name" value="YkvI-like"/>
</dbReference>
<dbReference type="PANTHER" id="PTHR37814:SF1">
    <property type="entry name" value="MEMBRANE PROTEIN"/>
    <property type="match status" value="1"/>
</dbReference>
<dbReference type="OrthoDB" id="4424890at2"/>
<feature type="transmembrane region" description="Helical" evidence="1">
    <location>
        <begin position="41"/>
        <end position="66"/>
    </location>
</feature>
<feature type="transmembrane region" description="Helical" evidence="1">
    <location>
        <begin position="269"/>
        <end position="291"/>
    </location>
</feature>
<evidence type="ECO:0000313" key="3">
    <source>
        <dbReference type="Proteomes" id="UP000031189"/>
    </source>
</evidence>
<dbReference type="Proteomes" id="UP000031189">
    <property type="component" value="Unassembled WGS sequence"/>
</dbReference>
<feature type="transmembrane region" description="Helical" evidence="1">
    <location>
        <begin position="87"/>
        <end position="112"/>
    </location>
</feature>
<feature type="transmembrane region" description="Helical" evidence="1">
    <location>
        <begin position="145"/>
        <end position="166"/>
    </location>
</feature>
<feature type="transmembrane region" description="Helical" evidence="1">
    <location>
        <begin position="303"/>
        <end position="324"/>
    </location>
</feature>
<evidence type="ECO:0000256" key="1">
    <source>
        <dbReference type="SAM" id="Phobius"/>
    </source>
</evidence>
<organism evidence="2 3">
    <name type="scientific">Terrisporobacter othiniensis</name>
    <dbReference type="NCBI Taxonomy" id="1577792"/>
    <lineage>
        <taxon>Bacteria</taxon>
        <taxon>Bacillati</taxon>
        <taxon>Bacillota</taxon>
        <taxon>Clostridia</taxon>
        <taxon>Peptostreptococcales</taxon>
        <taxon>Peptostreptococcaceae</taxon>
        <taxon>Terrisporobacter</taxon>
    </lineage>
</organism>
<feature type="transmembrane region" description="Helical" evidence="1">
    <location>
        <begin position="7"/>
        <end position="29"/>
    </location>
</feature>
<feature type="transmembrane region" description="Helical" evidence="1">
    <location>
        <begin position="225"/>
        <end position="249"/>
    </location>
</feature>
<keyword evidence="1" id="KW-1133">Transmembrane helix</keyword>
<feature type="transmembrane region" description="Helical" evidence="1">
    <location>
        <begin position="195"/>
        <end position="213"/>
    </location>
</feature>
<sequence>MEGKISILNVMKFAGAFIAFIIGSGFATGQEIMQFFTSNGLYSLVSIIISLILFTYFGSTVMSCGFDYGSLKKYRPYKYFCGNKVGLFYEYFVPVLLFISVIVMISGAGATLQEYYGLNYYVGCAMMTILVLIAFLCGLDSLINIIGFIGPVIVVFSLIVGFTILVQNLDGLKNISQTIMEVNLTKAGGNCVKSGILYASYNMVSGLFFFTSLGNSADTRREAKYGAIVGSLLLMIVILVMNFALLSKINDIYKLSIPTLYFAKSISPMFGKVFSIVLLCGIFSTAAPNFWTVCDKISKEGRYNSKIIAIIISILAFFCGLFPFEKLVANVYPLTGILGILLFICIFLKQISKRII</sequence>
<protein>
    <submittedName>
        <fullName evidence="2">Membrane protein</fullName>
    </submittedName>
</protein>
<dbReference type="EMBL" id="JWHR01000016">
    <property type="protein sequence ID" value="KHS58703.1"/>
    <property type="molecule type" value="Genomic_DNA"/>
</dbReference>
<evidence type="ECO:0000313" key="2">
    <source>
        <dbReference type="EMBL" id="KHS58703.1"/>
    </source>
</evidence>
<feature type="transmembrane region" description="Helical" evidence="1">
    <location>
        <begin position="330"/>
        <end position="348"/>
    </location>
</feature>
<proteinExistence type="predicted"/>
<name>A0A0B3W115_9FIRM</name>
<gene>
    <name evidence="2" type="ORF">QX51_01350</name>
</gene>